<sequence>MMWNTQVAKHKQFIRVHGVSHQGCNLGFCRMLICHFQCFARASGDVTKPQFYGRAPVFLHNRYPGHRLGVTGRR</sequence>
<accession>A0ACC2H3K4</accession>
<evidence type="ECO:0000313" key="1">
    <source>
        <dbReference type="EMBL" id="KAJ8010250.1"/>
    </source>
</evidence>
<dbReference type="Proteomes" id="UP001157502">
    <property type="component" value="Chromosome 6"/>
</dbReference>
<organism evidence="1 2">
    <name type="scientific">Dallia pectoralis</name>
    <name type="common">Alaska blackfish</name>
    <dbReference type="NCBI Taxonomy" id="75939"/>
    <lineage>
        <taxon>Eukaryota</taxon>
        <taxon>Metazoa</taxon>
        <taxon>Chordata</taxon>
        <taxon>Craniata</taxon>
        <taxon>Vertebrata</taxon>
        <taxon>Euteleostomi</taxon>
        <taxon>Actinopterygii</taxon>
        <taxon>Neopterygii</taxon>
        <taxon>Teleostei</taxon>
        <taxon>Protacanthopterygii</taxon>
        <taxon>Esociformes</taxon>
        <taxon>Umbridae</taxon>
        <taxon>Dallia</taxon>
    </lineage>
</organism>
<evidence type="ECO:0000313" key="2">
    <source>
        <dbReference type="Proteomes" id="UP001157502"/>
    </source>
</evidence>
<protein>
    <submittedName>
        <fullName evidence="1">Uncharacterized protein</fullName>
    </submittedName>
</protein>
<keyword evidence="2" id="KW-1185">Reference proteome</keyword>
<reference evidence="1" key="1">
    <citation type="submission" date="2021-05" db="EMBL/GenBank/DDBJ databases">
        <authorList>
            <person name="Pan Q."/>
            <person name="Jouanno E."/>
            <person name="Zahm M."/>
            <person name="Klopp C."/>
            <person name="Cabau C."/>
            <person name="Louis A."/>
            <person name="Berthelot C."/>
            <person name="Parey E."/>
            <person name="Roest Crollius H."/>
            <person name="Montfort J."/>
            <person name="Robinson-Rechavi M."/>
            <person name="Bouchez O."/>
            <person name="Lampietro C."/>
            <person name="Lopez Roques C."/>
            <person name="Donnadieu C."/>
            <person name="Postlethwait J."/>
            <person name="Bobe J."/>
            <person name="Dillon D."/>
            <person name="Chandos A."/>
            <person name="von Hippel F."/>
            <person name="Guiguen Y."/>
        </authorList>
    </citation>
    <scope>NUCLEOTIDE SEQUENCE</scope>
    <source>
        <strain evidence="1">YG-Jan2019</strain>
    </source>
</reference>
<comment type="caution">
    <text evidence="1">The sequence shown here is derived from an EMBL/GenBank/DDBJ whole genome shotgun (WGS) entry which is preliminary data.</text>
</comment>
<proteinExistence type="predicted"/>
<dbReference type="EMBL" id="CM055733">
    <property type="protein sequence ID" value="KAJ8010250.1"/>
    <property type="molecule type" value="Genomic_DNA"/>
</dbReference>
<gene>
    <name evidence="1" type="ORF">DPEC_G00073050</name>
</gene>
<name>A0ACC2H3K4_DALPE</name>